<dbReference type="GO" id="GO:0006355">
    <property type="term" value="P:regulation of DNA-templated transcription"/>
    <property type="evidence" value="ECO:0007669"/>
    <property type="project" value="InterPro"/>
</dbReference>
<gene>
    <name evidence="7" type="ORF">Sango_1205000</name>
</gene>
<dbReference type="AlphaFoldDB" id="A0AAE1WWG7"/>
<dbReference type="InterPro" id="IPR048419">
    <property type="entry name" value="Topless_Znf"/>
</dbReference>
<dbReference type="Pfam" id="PF13041">
    <property type="entry name" value="PPR_2"/>
    <property type="match status" value="2"/>
</dbReference>
<dbReference type="InterPro" id="IPR015943">
    <property type="entry name" value="WD40/YVTN_repeat-like_dom_sf"/>
</dbReference>
<dbReference type="Gene3D" id="2.130.10.10">
    <property type="entry name" value="YVTN repeat-like/Quinoprotein amine dehydrogenase"/>
    <property type="match status" value="1"/>
</dbReference>
<sequence>MSSLSRELVFLILQFLDEEKFKETVHKLEQESGFFFNMKYFEDQVQAGEWEEVERYLSGFTKVEDNRYSMKIFFEIRKQKYLEALDRYDLFFKVVMIILLIIVAWLILLVVNCLMFFRQDRAKAVDILVKDLKVFASFNEDLFKEITQLLTLDNFRQNEQLSKYGDTKSARNIMLVELKKLIEANPLFRDKLTFPAFKASRLRTLINQSLNWQHQLCKNPRPNPDIKTLFTDHTCASSNGTRAPPPTNTPLAGPVPKPGVFPPLGGHGPFQPVVSPPPSAIAGWMSTANPSIPHAAVAAAPPGHVQAPSSAAFLKHPRTPPGGPGMDYQTADSEHLMKRLRTGQPDEVSFSGSTHQANIYSPDDLPKTVVRNLSQGSNVMSMDFHPQQQTVLLVGTNVGDISIWEVGSRERLALKTFKVWDISSCSMPFQWYPRDSLSSAISSAIYSCDGLLIFTGFCDGAIGIFDSDSLGLRCRIAPSAYVPSSISSNGNAFPVVIAAHPSDPNQFALGMSDGAVHVIEPSDAETKWGGSTSQDKGALPSIPSSSALNSQPSETPSRFPLFQDPFFFLSAPQKLLLKLQEMELNCKPKPENHTPNSSNNLKWNTIIRGCVNKGYFDMGFCYFVRMVRECPEMDKRSYVFGLKACGGLQDFRVGDSATRVSYEIETRDVVSWTSMIDGYVQNRMVDDAFRLFYEMCESDVEPDEVTMVAVFFACVQKGDLSLEKAGKIFETMEVKDMFSWTSMINGPKDALELFHDMEREGLDPTESTLVLVLSACAQSGCMDIGQRIRDYYVKHKRIPLSVTLGNVFIDMYAKCGNIDAAAEIFDGMMKKDLVSYNSMIVTYASQGHAGKALGLFEHIKEVGFKPDDITFVGILSACAHGGLVKKGWDYFRATELFGLTPAMEHYTCMIDLLGRVGHLEEAYELIRSMPMEPHEAIWGALLNGCRMHGNVELGKFAAESL</sequence>
<keyword evidence="2" id="KW-0677">Repeat</keyword>
<accession>A0AAE1WWG7</accession>
<evidence type="ECO:0000256" key="4">
    <source>
        <dbReference type="SAM" id="MobiDB-lite"/>
    </source>
</evidence>
<dbReference type="SMART" id="SM00668">
    <property type="entry name" value="CTLH"/>
    <property type="match status" value="1"/>
</dbReference>
<dbReference type="SMART" id="SM00667">
    <property type="entry name" value="LisH"/>
    <property type="match status" value="1"/>
</dbReference>
<reference evidence="7" key="1">
    <citation type="submission" date="2020-06" db="EMBL/GenBank/DDBJ databases">
        <authorList>
            <person name="Li T."/>
            <person name="Hu X."/>
            <person name="Zhang T."/>
            <person name="Song X."/>
            <person name="Zhang H."/>
            <person name="Dai N."/>
            <person name="Sheng W."/>
            <person name="Hou X."/>
            <person name="Wei L."/>
        </authorList>
    </citation>
    <scope>NUCLEOTIDE SEQUENCE</scope>
    <source>
        <strain evidence="7">K16</strain>
        <tissue evidence="7">Leaf</tissue>
    </source>
</reference>
<dbReference type="InterPro" id="IPR054532">
    <property type="entry name" value="TPL_SMU1_LisH-like"/>
</dbReference>
<keyword evidence="1" id="KW-0853">WD repeat</keyword>
<comment type="caution">
    <text evidence="7">The sequence shown here is derived from an EMBL/GenBank/DDBJ whole genome shotgun (WGS) entry which is preliminary data.</text>
</comment>
<keyword evidence="5" id="KW-0472">Membrane</keyword>
<dbReference type="Gene3D" id="1.25.40.10">
    <property type="entry name" value="Tetratricopeptide repeat domain"/>
    <property type="match status" value="2"/>
</dbReference>
<dbReference type="InterPro" id="IPR006594">
    <property type="entry name" value="LisH"/>
</dbReference>
<feature type="repeat" description="PPR" evidence="3">
    <location>
        <begin position="832"/>
        <end position="866"/>
    </location>
</feature>
<dbReference type="FunFam" id="1.25.40.10:FF:000090">
    <property type="entry name" value="Pentatricopeptide repeat-containing protein, chloroplastic"/>
    <property type="match status" value="1"/>
</dbReference>
<dbReference type="InterPro" id="IPR002885">
    <property type="entry name" value="PPR_rpt"/>
</dbReference>
<dbReference type="Pfam" id="PF17814">
    <property type="entry name" value="LisH_TPL"/>
    <property type="match status" value="1"/>
</dbReference>
<dbReference type="PROSITE" id="PS51375">
    <property type="entry name" value="PPR"/>
    <property type="match status" value="2"/>
</dbReference>
<feature type="domain" description="CTLH" evidence="6">
    <location>
        <begin position="34"/>
        <end position="92"/>
    </location>
</feature>
<keyword evidence="8" id="KW-1185">Reference proteome</keyword>
<feature type="region of interest" description="Disordered" evidence="4">
    <location>
        <begin position="525"/>
        <end position="555"/>
    </location>
</feature>
<evidence type="ECO:0000256" key="1">
    <source>
        <dbReference type="ARBA" id="ARBA00022574"/>
    </source>
</evidence>
<dbReference type="SUPFAM" id="SSF50978">
    <property type="entry name" value="WD40 repeat-like"/>
    <property type="match status" value="1"/>
</dbReference>
<evidence type="ECO:0000256" key="3">
    <source>
        <dbReference type="PROSITE-ProRule" id="PRU00708"/>
    </source>
</evidence>
<dbReference type="Pfam" id="PF01535">
    <property type="entry name" value="PPR"/>
    <property type="match status" value="3"/>
</dbReference>
<dbReference type="Pfam" id="PF21889">
    <property type="entry name" value="TPR1-like_2nd"/>
    <property type="match status" value="2"/>
</dbReference>
<feature type="transmembrane region" description="Helical" evidence="5">
    <location>
        <begin position="90"/>
        <end position="117"/>
    </location>
</feature>
<dbReference type="Proteomes" id="UP001289374">
    <property type="component" value="Unassembled WGS sequence"/>
</dbReference>
<dbReference type="InterPro" id="IPR006595">
    <property type="entry name" value="CTLH_C"/>
</dbReference>
<evidence type="ECO:0000256" key="5">
    <source>
        <dbReference type="SAM" id="Phobius"/>
    </source>
</evidence>
<organism evidence="7 8">
    <name type="scientific">Sesamum angolense</name>
    <dbReference type="NCBI Taxonomy" id="2727404"/>
    <lineage>
        <taxon>Eukaryota</taxon>
        <taxon>Viridiplantae</taxon>
        <taxon>Streptophyta</taxon>
        <taxon>Embryophyta</taxon>
        <taxon>Tracheophyta</taxon>
        <taxon>Spermatophyta</taxon>
        <taxon>Magnoliopsida</taxon>
        <taxon>eudicotyledons</taxon>
        <taxon>Gunneridae</taxon>
        <taxon>Pentapetalae</taxon>
        <taxon>asterids</taxon>
        <taxon>lamiids</taxon>
        <taxon>Lamiales</taxon>
        <taxon>Pedaliaceae</taxon>
        <taxon>Sesamum</taxon>
    </lineage>
</organism>
<evidence type="ECO:0000256" key="2">
    <source>
        <dbReference type="ARBA" id="ARBA00022737"/>
    </source>
</evidence>
<evidence type="ECO:0000313" key="8">
    <source>
        <dbReference type="Proteomes" id="UP001289374"/>
    </source>
</evidence>
<dbReference type="InterPro" id="IPR054080">
    <property type="entry name" value="TPR1-like_2nd"/>
</dbReference>
<protein>
    <submittedName>
        <fullName evidence="7">Protein TOPLESS-RELATED PROTEIN 2</fullName>
    </submittedName>
</protein>
<keyword evidence="5" id="KW-1133">Transmembrane helix</keyword>
<feature type="compositionally biased region" description="Polar residues" evidence="4">
    <location>
        <begin position="542"/>
        <end position="555"/>
    </location>
</feature>
<feature type="repeat" description="PPR" evidence="3">
    <location>
        <begin position="668"/>
        <end position="702"/>
    </location>
</feature>
<proteinExistence type="predicted"/>
<reference evidence="7" key="2">
    <citation type="journal article" date="2024" name="Plant">
        <title>Genomic evolution and insights into agronomic trait innovations of Sesamum species.</title>
        <authorList>
            <person name="Miao H."/>
            <person name="Wang L."/>
            <person name="Qu L."/>
            <person name="Liu H."/>
            <person name="Sun Y."/>
            <person name="Le M."/>
            <person name="Wang Q."/>
            <person name="Wei S."/>
            <person name="Zheng Y."/>
            <person name="Lin W."/>
            <person name="Duan Y."/>
            <person name="Cao H."/>
            <person name="Xiong S."/>
            <person name="Wang X."/>
            <person name="Wei L."/>
            <person name="Li C."/>
            <person name="Ma Q."/>
            <person name="Ju M."/>
            <person name="Zhao R."/>
            <person name="Li G."/>
            <person name="Mu C."/>
            <person name="Tian Q."/>
            <person name="Mei H."/>
            <person name="Zhang T."/>
            <person name="Gao T."/>
            <person name="Zhang H."/>
        </authorList>
    </citation>
    <scope>NUCLEOTIDE SEQUENCE</scope>
    <source>
        <strain evidence="7">K16</strain>
    </source>
</reference>
<dbReference type="PANTHER" id="PTHR44083:SF5">
    <property type="entry name" value="PROTEIN TOPLESS-RELATED PROTEIN 2"/>
    <property type="match status" value="1"/>
</dbReference>
<dbReference type="InterPro" id="IPR036322">
    <property type="entry name" value="WD40_repeat_dom_sf"/>
</dbReference>
<keyword evidence="5" id="KW-0812">Transmembrane</keyword>
<dbReference type="EMBL" id="JACGWL010000006">
    <property type="protein sequence ID" value="KAK4400989.1"/>
    <property type="molecule type" value="Genomic_DNA"/>
</dbReference>
<dbReference type="InterPro" id="IPR027728">
    <property type="entry name" value="Topless_fam"/>
</dbReference>
<name>A0AAE1WWG7_9LAMI</name>
<dbReference type="InterPro" id="IPR011990">
    <property type="entry name" value="TPR-like_helical_dom_sf"/>
</dbReference>
<dbReference type="PANTHER" id="PTHR44083">
    <property type="entry name" value="TOPLESS-RELATED PROTEIN 1-RELATED"/>
    <property type="match status" value="1"/>
</dbReference>
<dbReference type="NCBIfam" id="TIGR00756">
    <property type="entry name" value="PPR"/>
    <property type="match status" value="5"/>
</dbReference>
<dbReference type="PROSITE" id="PS50896">
    <property type="entry name" value="LISH"/>
    <property type="match status" value="1"/>
</dbReference>
<dbReference type="Pfam" id="PF21359">
    <property type="entry name" value="zf_topless"/>
    <property type="match status" value="1"/>
</dbReference>
<evidence type="ECO:0000313" key="7">
    <source>
        <dbReference type="EMBL" id="KAK4400989.1"/>
    </source>
</evidence>
<evidence type="ECO:0000259" key="6">
    <source>
        <dbReference type="PROSITE" id="PS50897"/>
    </source>
</evidence>
<dbReference type="PROSITE" id="PS50897">
    <property type="entry name" value="CTLH"/>
    <property type="match status" value="1"/>
</dbReference>